<dbReference type="PANTHER" id="PTHR12677">
    <property type="entry name" value="GOLGI APPARATUS MEMBRANE PROTEIN TVP38-RELATED"/>
    <property type="match status" value="1"/>
</dbReference>
<evidence type="ECO:0000313" key="8">
    <source>
        <dbReference type="EMBL" id="AIG43883.1"/>
    </source>
</evidence>
<reference evidence="8 9" key="1">
    <citation type="journal article" date="2014" name="Genome Announc.">
        <title>Whole-Genome Sequence of Streptococcus suis Serotype 4 Reference Strain 6407.</title>
        <authorList>
            <person name="Wang K."/>
            <person name="Chen J."/>
            <person name="Yao H."/>
            <person name="Lu C."/>
        </authorList>
    </citation>
    <scope>NUCLEOTIDE SEQUENCE [LARGE SCALE GENOMIC DNA]</scope>
    <source>
        <strain evidence="8">6407</strain>
    </source>
</reference>
<name>A0A075SJ53_STRSU</name>
<sequence length="197" mass="22827">MYKFWQKTIQVLSILTLIGTAIFLFWLYKIGILNDQNVLSDLIKSQGALGSLSFLAIQIIQVVFPIIPGGVTTVVGFLVFHFWWGFFLNYLGISIGSIILFWLARRYGKKFCLLFMSEDTFYKYESKIDNKRSYEIFFILCMLSPISPADIVVMITGLTSMSYRKFIMITLLCRPFSVVAYSFFWIYGSQWLQQLLG</sequence>
<dbReference type="Proteomes" id="UP000028185">
    <property type="component" value="Chromosome"/>
</dbReference>
<dbReference type="GeneID" id="8153649"/>
<feature type="transmembrane region" description="Helical" evidence="6">
    <location>
        <begin position="136"/>
        <end position="159"/>
    </location>
</feature>
<feature type="domain" description="VTT" evidence="7">
    <location>
        <begin position="67"/>
        <end position="184"/>
    </location>
</feature>
<dbReference type="InterPro" id="IPR032816">
    <property type="entry name" value="VTT_dom"/>
</dbReference>
<comment type="similarity">
    <text evidence="6">Belongs to the TVP38/TMEM64 family.</text>
</comment>
<evidence type="ECO:0000256" key="4">
    <source>
        <dbReference type="ARBA" id="ARBA00022989"/>
    </source>
</evidence>
<gene>
    <name evidence="8" type="ORF">ID09_07585</name>
</gene>
<feature type="transmembrane region" description="Helical" evidence="6">
    <location>
        <begin position="87"/>
        <end position="104"/>
    </location>
</feature>
<evidence type="ECO:0000259" key="7">
    <source>
        <dbReference type="Pfam" id="PF09335"/>
    </source>
</evidence>
<dbReference type="AlphaFoldDB" id="A0A075SJ53"/>
<evidence type="ECO:0000256" key="2">
    <source>
        <dbReference type="ARBA" id="ARBA00022475"/>
    </source>
</evidence>
<feature type="transmembrane region" description="Helical" evidence="6">
    <location>
        <begin position="12"/>
        <end position="32"/>
    </location>
</feature>
<dbReference type="PANTHER" id="PTHR12677:SF49">
    <property type="entry name" value="TVP38_TMEM64 FAMILY MEMBRANE PROTEIN"/>
    <property type="match status" value="1"/>
</dbReference>
<dbReference type="RefSeq" id="WP_002935545.1">
    <property type="nucleotide sequence ID" value="NZ_ALLE01000027.1"/>
</dbReference>
<dbReference type="HOGENOM" id="CLU_038944_5_2_9"/>
<evidence type="ECO:0000256" key="3">
    <source>
        <dbReference type="ARBA" id="ARBA00022692"/>
    </source>
</evidence>
<dbReference type="PATRIC" id="fig|1214179.4.peg.1490"/>
<evidence type="ECO:0000256" key="6">
    <source>
        <dbReference type="RuleBase" id="RU366058"/>
    </source>
</evidence>
<keyword evidence="3 6" id="KW-0812">Transmembrane</keyword>
<comment type="subcellular location">
    <subcellularLocation>
        <location evidence="1 6">Cell membrane</location>
        <topology evidence="1 6">Multi-pass membrane protein</topology>
    </subcellularLocation>
</comment>
<keyword evidence="5 6" id="KW-0472">Membrane</keyword>
<feature type="transmembrane region" description="Helical" evidence="6">
    <location>
        <begin position="52"/>
        <end position="80"/>
    </location>
</feature>
<keyword evidence="2 6" id="KW-1003">Cell membrane</keyword>
<evidence type="ECO:0000313" key="9">
    <source>
        <dbReference type="Proteomes" id="UP000028185"/>
    </source>
</evidence>
<dbReference type="GO" id="GO:0005886">
    <property type="term" value="C:plasma membrane"/>
    <property type="evidence" value="ECO:0007669"/>
    <property type="project" value="UniProtKB-SubCell"/>
</dbReference>
<evidence type="ECO:0000256" key="5">
    <source>
        <dbReference type="ARBA" id="ARBA00023136"/>
    </source>
</evidence>
<evidence type="ECO:0000256" key="1">
    <source>
        <dbReference type="ARBA" id="ARBA00004651"/>
    </source>
</evidence>
<dbReference type="EMBL" id="CP008921">
    <property type="protein sequence ID" value="AIG43883.1"/>
    <property type="molecule type" value="Genomic_DNA"/>
</dbReference>
<feature type="transmembrane region" description="Helical" evidence="6">
    <location>
        <begin position="166"/>
        <end position="187"/>
    </location>
</feature>
<proteinExistence type="inferred from homology"/>
<dbReference type="Pfam" id="PF09335">
    <property type="entry name" value="VTT_dom"/>
    <property type="match status" value="1"/>
</dbReference>
<protein>
    <recommendedName>
        <fullName evidence="6">TVP38/TMEM64 family membrane protein</fullName>
    </recommendedName>
</protein>
<keyword evidence="4 6" id="KW-1133">Transmembrane helix</keyword>
<accession>A0A075SJ53</accession>
<dbReference type="InterPro" id="IPR015414">
    <property type="entry name" value="TMEM64"/>
</dbReference>
<organism evidence="8 9">
    <name type="scientific">Streptococcus suis 6407</name>
    <dbReference type="NCBI Taxonomy" id="1214179"/>
    <lineage>
        <taxon>Bacteria</taxon>
        <taxon>Bacillati</taxon>
        <taxon>Bacillota</taxon>
        <taxon>Bacilli</taxon>
        <taxon>Lactobacillales</taxon>
        <taxon>Streptococcaceae</taxon>
        <taxon>Streptococcus</taxon>
    </lineage>
</organism>